<evidence type="ECO:0000256" key="2">
    <source>
        <dbReference type="HAMAP-Rule" id="MF_00163"/>
    </source>
</evidence>
<dbReference type="NCBIfam" id="NF001159">
    <property type="entry name" value="PRK00150.1-3"/>
    <property type="match status" value="1"/>
</dbReference>
<keyword evidence="2" id="KW-0648">Protein biosynthesis</keyword>
<dbReference type="NCBIfam" id="TIGR00079">
    <property type="entry name" value="pept_deformyl"/>
    <property type="match status" value="1"/>
</dbReference>
<evidence type="ECO:0000313" key="3">
    <source>
        <dbReference type="EMBL" id="SLN29436.1"/>
    </source>
</evidence>
<evidence type="ECO:0000313" key="4">
    <source>
        <dbReference type="Proteomes" id="UP000193623"/>
    </source>
</evidence>
<dbReference type="SUPFAM" id="SSF56420">
    <property type="entry name" value="Peptide deformylase"/>
    <property type="match status" value="1"/>
</dbReference>
<dbReference type="PRINTS" id="PR01576">
    <property type="entry name" value="PDEFORMYLASE"/>
</dbReference>
<dbReference type="PANTHER" id="PTHR10458">
    <property type="entry name" value="PEPTIDE DEFORMYLASE"/>
    <property type="match status" value="1"/>
</dbReference>
<dbReference type="InterPro" id="IPR036821">
    <property type="entry name" value="Peptide_deformylase_sf"/>
</dbReference>
<name>A0A1Y5RZQ5_9RHOB</name>
<dbReference type="Proteomes" id="UP000193623">
    <property type="component" value="Unassembled WGS sequence"/>
</dbReference>
<feature type="binding site" evidence="2">
    <location>
        <position position="136"/>
    </location>
    <ligand>
        <name>Fe cation</name>
        <dbReference type="ChEBI" id="CHEBI:24875"/>
    </ligand>
</feature>
<keyword evidence="2" id="KW-0479">Metal-binding</keyword>
<dbReference type="Gene3D" id="3.90.45.10">
    <property type="entry name" value="Peptide deformylase"/>
    <property type="match status" value="1"/>
</dbReference>
<dbReference type="OrthoDB" id="9804313at2"/>
<reference evidence="3 4" key="1">
    <citation type="submission" date="2017-03" db="EMBL/GenBank/DDBJ databases">
        <authorList>
            <person name="Afonso C.L."/>
            <person name="Miller P.J."/>
            <person name="Scott M.A."/>
            <person name="Spackman E."/>
            <person name="Goraichik I."/>
            <person name="Dimitrov K.M."/>
            <person name="Suarez D.L."/>
            <person name="Swayne D.E."/>
        </authorList>
    </citation>
    <scope>NUCLEOTIDE SEQUENCE [LARGE SCALE GENOMIC DNA]</scope>
    <source>
        <strain evidence="3 4">CECT 8397</strain>
    </source>
</reference>
<dbReference type="GO" id="GO:0046872">
    <property type="term" value="F:metal ion binding"/>
    <property type="evidence" value="ECO:0007669"/>
    <property type="project" value="UniProtKB-KW"/>
</dbReference>
<gene>
    <name evidence="3" type="primary">def_2</name>
    <name evidence="2" type="synonym">def</name>
    <name evidence="3" type="ORF">PSJ8397_01284</name>
</gene>
<comment type="function">
    <text evidence="2">Removes the formyl group from the N-terminal Met of newly synthesized proteins. Requires at least a dipeptide for an efficient rate of reaction. N-terminal L-methionine is a prerequisite for activity but the enzyme has broad specificity at other positions.</text>
</comment>
<comment type="catalytic activity">
    <reaction evidence="2">
        <text>N-terminal N-formyl-L-methionyl-[peptide] + H2O = N-terminal L-methionyl-[peptide] + formate</text>
        <dbReference type="Rhea" id="RHEA:24420"/>
        <dbReference type="Rhea" id="RHEA-COMP:10639"/>
        <dbReference type="Rhea" id="RHEA-COMP:10640"/>
        <dbReference type="ChEBI" id="CHEBI:15377"/>
        <dbReference type="ChEBI" id="CHEBI:15740"/>
        <dbReference type="ChEBI" id="CHEBI:49298"/>
        <dbReference type="ChEBI" id="CHEBI:64731"/>
        <dbReference type="EC" id="3.5.1.88"/>
    </reaction>
</comment>
<keyword evidence="4" id="KW-1185">Reference proteome</keyword>
<organism evidence="3 4">
    <name type="scientific">Pseudooctadecabacter jejudonensis</name>
    <dbReference type="NCBI Taxonomy" id="1391910"/>
    <lineage>
        <taxon>Bacteria</taxon>
        <taxon>Pseudomonadati</taxon>
        <taxon>Pseudomonadota</taxon>
        <taxon>Alphaproteobacteria</taxon>
        <taxon>Rhodobacterales</taxon>
        <taxon>Paracoccaceae</taxon>
        <taxon>Pseudooctadecabacter</taxon>
    </lineage>
</organism>
<feature type="binding site" evidence="2">
    <location>
        <position position="140"/>
    </location>
    <ligand>
        <name>Fe cation</name>
        <dbReference type="ChEBI" id="CHEBI:24875"/>
    </ligand>
</feature>
<proteinExistence type="inferred from homology"/>
<dbReference type="CDD" id="cd00487">
    <property type="entry name" value="Pep_deformylase"/>
    <property type="match status" value="1"/>
</dbReference>
<comment type="similarity">
    <text evidence="1 2">Belongs to the polypeptide deformylase family.</text>
</comment>
<feature type="binding site" evidence="2">
    <location>
        <position position="94"/>
    </location>
    <ligand>
        <name>Fe cation</name>
        <dbReference type="ChEBI" id="CHEBI:24875"/>
    </ligand>
</feature>
<dbReference type="GO" id="GO:0006412">
    <property type="term" value="P:translation"/>
    <property type="evidence" value="ECO:0007669"/>
    <property type="project" value="UniProtKB-UniRule"/>
</dbReference>
<keyword evidence="2" id="KW-0408">Iron</keyword>
<dbReference type="HAMAP" id="MF_00163">
    <property type="entry name" value="Pep_deformylase"/>
    <property type="match status" value="1"/>
</dbReference>
<protein>
    <recommendedName>
        <fullName evidence="2">Peptide deformylase</fullName>
        <shortName evidence="2">PDF</shortName>
        <ecNumber evidence="2">3.5.1.88</ecNumber>
    </recommendedName>
    <alternativeName>
        <fullName evidence="2">Polypeptide deformylase</fullName>
    </alternativeName>
</protein>
<dbReference type="GO" id="GO:0042586">
    <property type="term" value="F:peptide deformylase activity"/>
    <property type="evidence" value="ECO:0007669"/>
    <property type="project" value="UniProtKB-UniRule"/>
</dbReference>
<dbReference type="InterPro" id="IPR023635">
    <property type="entry name" value="Peptide_deformylase"/>
</dbReference>
<comment type="cofactor">
    <cofactor evidence="2">
        <name>Fe(2+)</name>
        <dbReference type="ChEBI" id="CHEBI:29033"/>
    </cofactor>
    <text evidence="2">Binds 1 Fe(2+) ion.</text>
</comment>
<dbReference type="RefSeq" id="WP_085863744.1">
    <property type="nucleotide sequence ID" value="NZ_FWFT01000002.1"/>
</dbReference>
<sequence length="164" mass="18566">MAKRDIRLWPDPVLSAPCRAVDLDDPDLPDLITDLYDTMYAAKGRGLAAPQIAILKRVFVVDVTWKEGVRDPRVFINPQVMETTGPQVAMDEQCLSIPDLPMSVMRHEAVTLRWSSLDRVEHTARFDGTLARCIQHEFDHLNGAVIFDHQSPETRTTLEARYAP</sequence>
<evidence type="ECO:0000256" key="1">
    <source>
        <dbReference type="ARBA" id="ARBA00010759"/>
    </source>
</evidence>
<dbReference type="PIRSF" id="PIRSF004749">
    <property type="entry name" value="Pep_def"/>
    <property type="match status" value="1"/>
</dbReference>
<keyword evidence="2 3" id="KW-0378">Hydrolase</keyword>
<dbReference type="PANTHER" id="PTHR10458:SF22">
    <property type="entry name" value="PEPTIDE DEFORMYLASE"/>
    <property type="match status" value="1"/>
</dbReference>
<dbReference type="Pfam" id="PF01327">
    <property type="entry name" value="Pep_deformylase"/>
    <property type="match status" value="1"/>
</dbReference>
<dbReference type="EMBL" id="FWFT01000002">
    <property type="protein sequence ID" value="SLN29436.1"/>
    <property type="molecule type" value="Genomic_DNA"/>
</dbReference>
<dbReference type="AlphaFoldDB" id="A0A1Y5RZQ5"/>
<feature type="active site" evidence="2">
    <location>
        <position position="137"/>
    </location>
</feature>
<accession>A0A1Y5RZQ5</accession>
<dbReference type="EC" id="3.5.1.88" evidence="2"/>